<reference evidence="2 3" key="1">
    <citation type="submission" date="2020-08" db="EMBL/GenBank/DDBJ databases">
        <title>Genome sequence of Rhodobacteraceae bacterium Lw-13e.</title>
        <authorList>
            <person name="Poehlein A."/>
            <person name="Wolter L."/>
            <person name="Daniel R."/>
            <person name="Brinkhoff T."/>
        </authorList>
    </citation>
    <scope>NUCLEOTIDE SEQUENCE [LARGE SCALE GENOMIC DNA]</scope>
    <source>
        <strain evidence="2 3">Lw-13e</strain>
    </source>
</reference>
<dbReference type="Pfam" id="PF01970">
    <property type="entry name" value="TctA"/>
    <property type="match status" value="1"/>
</dbReference>
<accession>A0A418SHE9</accession>
<dbReference type="PANTHER" id="PTHR35342">
    <property type="entry name" value="TRICARBOXYLIC TRANSPORT PROTEIN"/>
    <property type="match status" value="1"/>
</dbReference>
<dbReference type="InterPro" id="IPR002823">
    <property type="entry name" value="DUF112_TM"/>
</dbReference>
<evidence type="ECO:0000313" key="3">
    <source>
        <dbReference type="Proteomes" id="UP000283786"/>
    </source>
</evidence>
<gene>
    <name evidence="2" type="ORF">PSAL_017110</name>
</gene>
<keyword evidence="3" id="KW-1185">Reference proteome</keyword>
<dbReference type="EMBL" id="CP060436">
    <property type="protein sequence ID" value="QPM90472.1"/>
    <property type="molecule type" value="Genomic_DNA"/>
</dbReference>
<dbReference type="OrthoDB" id="9791872at2"/>
<name>A0A418SHE9_9RHOB</name>
<protein>
    <recommendedName>
        <fullName evidence="1">DUF112 domain-containing protein</fullName>
    </recommendedName>
</protein>
<dbReference type="KEGG" id="palw:PSAL_017110"/>
<dbReference type="RefSeq" id="WP_119839004.1">
    <property type="nucleotide sequence ID" value="NZ_CP060436.1"/>
</dbReference>
<evidence type="ECO:0000313" key="2">
    <source>
        <dbReference type="EMBL" id="QPM90472.1"/>
    </source>
</evidence>
<evidence type="ECO:0000259" key="1">
    <source>
        <dbReference type="Pfam" id="PF01970"/>
    </source>
</evidence>
<dbReference type="PANTHER" id="PTHR35342:SF5">
    <property type="entry name" value="TRICARBOXYLIC TRANSPORT PROTEIN"/>
    <property type="match status" value="1"/>
</dbReference>
<dbReference type="Proteomes" id="UP000283786">
    <property type="component" value="Chromosome"/>
</dbReference>
<proteinExistence type="predicted"/>
<dbReference type="AlphaFoldDB" id="A0A418SHE9"/>
<sequence length="499" mass="52625">MIDAFLQLMSPMLLIMTLAGVSLGIIWGALPGLSTTMAMGLLIGLSAGMSQDLAICFMIGVYTGSVFGGAISAILINIPGTPDAVPTMIEGHQLAQRGEGGQALGMSITASFIGGTLGILLLVLFIPLILSFALNFRSWEMFWLAVIGIMVSGSMASGEMPLKGWIAGWIGILIALVGLDEIHAVPRFTFGSFMLFDGISYVAILIGLFGFAEILRTLPSRSAPTIPSKVGRVFPPLRQLLRFTPAATRSGILGALIGAVPGAGANVASFLAYDIGRRRASPEEQAKWGKGSYQALVCAETSNNANIGGSMLPTLALGIPGNAAAAALLAALTLKNVSVGPTIQIDHPGLIYFIYGALLLANMMMFGAAFALIKPCVKLFSLPRGVLMPLIIPVCIIGAWSVKLSMFDVWIMFGAGIFGVLLSIFRFPVAPIVLGVILAPLADENLRRALLVFEDKSLGFVMSQWIGTVLMLAVLFVVVEGILRGLRSRREKTAALAAE</sequence>
<organism evidence="2 3">
    <name type="scientific">Pseudooceanicola algae</name>
    <dbReference type="NCBI Taxonomy" id="1537215"/>
    <lineage>
        <taxon>Bacteria</taxon>
        <taxon>Pseudomonadati</taxon>
        <taxon>Pseudomonadota</taxon>
        <taxon>Alphaproteobacteria</taxon>
        <taxon>Rhodobacterales</taxon>
        <taxon>Paracoccaceae</taxon>
        <taxon>Pseudooceanicola</taxon>
    </lineage>
</organism>
<feature type="domain" description="DUF112" evidence="1">
    <location>
        <begin position="14"/>
        <end position="434"/>
    </location>
</feature>